<feature type="compositionally biased region" description="Low complexity" evidence="1">
    <location>
        <begin position="43"/>
        <end position="61"/>
    </location>
</feature>
<evidence type="ECO:0000256" key="1">
    <source>
        <dbReference type="SAM" id="MobiDB-lite"/>
    </source>
</evidence>
<feature type="compositionally biased region" description="Polar residues" evidence="1">
    <location>
        <begin position="465"/>
        <end position="485"/>
    </location>
</feature>
<keyword evidence="3" id="KW-1185">Reference proteome</keyword>
<sequence length="652" mass="73087">MASVSPHTKLSLNPSAPVFNPRDFFEPKAEPEPSISPRLITKSQKTSDSTSLSSRGSPPNSIDIAKPTNPEFLKHQDSTQPSGPQRKLERLVYIATRNSLTQSPLNSITCLSTSAAQNLIKSHVNSSHLEFLLRQYEMEELAGAVTKMHFDKVYASTPDTIKEKWQWLLDGDISEIRAIEAGAPLFQASDPGETQPTSILKEPPSKTNSDKSLSNTLFATKRSRFSSTYTSSVLDDNTYSVMSFGPSSGVPRAIDPDNVYFPYPTLRTILKEARRILKAAFYEFIKRYFPEKLNHRALEFPENSSLSQIISMVQDIINYMGDYQFPTEATEILTRIRDLDSNTNCLNSASELYDLISRRREVSISELNPLLANILGLIKALGAPEWSKKQRALNKYASVLAADLENKFKEIQSPIRCTLQRINEQREALAAEEEVVSRKYRQDEKEIQRHFMVDADTLRRIILVQENSATEPPTTAKPTDSTPGRPTSKEHVIEKEARILDIKRSALLAPPDICVWDPQKQLIDYQPSAAPVRFSSHYKKSDTTRRPWDPVSIDLALDELDSKENIRCGANPVAHITKDETSLVQEAGPQVSKHALEVGMPSKHSKISLTMDIEGLSQQPTLAKKAEPMPKYSPCYLSNDSNAQESNLLIDL</sequence>
<name>A0AAN8MZB7_9PEZI</name>
<feature type="compositionally biased region" description="Polar residues" evidence="1">
    <location>
        <begin position="1"/>
        <end position="14"/>
    </location>
</feature>
<dbReference type="AlphaFoldDB" id="A0AAN8MZB7"/>
<evidence type="ECO:0000313" key="3">
    <source>
        <dbReference type="Proteomes" id="UP001313282"/>
    </source>
</evidence>
<protein>
    <submittedName>
        <fullName evidence="2">Uncharacterized protein</fullName>
    </submittedName>
</protein>
<evidence type="ECO:0000313" key="2">
    <source>
        <dbReference type="EMBL" id="KAK6347857.1"/>
    </source>
</evidence>
<dbReference type="Proteomes" id="UP001313282">
    <property type="component" value="Unassembled WGS sequence"/>
</dbReference>
<comment type="caution">
    <text evidence="2">The sequence shown here is derived from an EMBL/GenBank/DDBJ whole genome shotgun (WGS) entry which is preliminary data.</text>
</comment>
<organism evidence="2 3">
    <name type="scientific">Orbilia javanica</name>
    <dbReference type="NCBI Taxonomy" id="47235"/>
    <lineage>
        <taxon>Eukaryota</taxon>
        <taxon>Fungi</taxon>
        <taxon>Dikarya</taxon>
        <taxon>Ascomycota</taxon>
        <taxon>Pezizomycotina</taxon>
        <taxon>Orbiliomycetes</taxon>
        <taxon>Orbiliales</taxon>
        <taxon>Orbiliaceae</taxon>
        <taxon>Orbilia</taxon>
    </lineage>
</organism>
<dbReference type="EMBL" id="JAVHNR010000003">
    <property type="protein sequence ID" value="KAK6347857.1"/>
    <property type="molecule type" value="Genomic_DNA"/>
</dbReference>
<accession>A0AAN8MZB7</accession>
<reference evidence="2 3" key="1">
    <citation type="submission" date="2019-10" db="EMBL/GenBank/DDBJ databases">
        <authorList>
            <person name="Palmer J.M."/>
        </authorList>
    </citation>
    <scope>NUCLEOTIDE SEQUENCE [LARGE SCALE GENOMIC DNA]</scope>
    <source>
        <strain evidence="2 3">TWF718</strain>
    </source>
</reference>
<feature type="region of interest" description="Disordered" evidence="1">
    <location>
        <begin position="465"/>
        <end position="491"/>
    </location>
</feature>
<feature type="region of interest" description="Disordered" evidence="1">
    <location>
        <begin position="186"/>
        <end position="213"/>
    </location>
</feature>
<feature type="region of interest" description="Disordered" evidence="1">
    <location>
        <begin position="1"/>
        <end position="86"/>
    </location>
</feature>
<proteinExistence type="predicted"/>
<gene>
    <name evidence="2" type="ORF">TWF718_005678</name>
</gene>